<dbReference type="AlphaFoldDB" id="A0A2P5DNX3"/>
<feature type="region of interest" description="Disordered" evidence="1">
    <location>
        <begin position="1"/>
        <end position="277"/>
    </location>
</feature>
<feature type="region of interest" description="Disordered" evidence="1">
    <location>
        <begin position="316"/>
        <end position="508"/>
    </location>
</feature>
<feature type="compositionally biased region" description="Low complexity" evidence="1">
    <location>
        <begin position="247"/>
        <end position="272"/>
    </location>
</feature>
<name>A0A2P5DNX3_PARAD</name>
<feature type="compositionally biased region" description="Low complexity" evidence="1">
    <location>
        <begin position="393"/>
        <end position="404"/>
    </location>
</feature>
<feature type="compositionally biased region" description="Basic and acidic residues" evidence="1">
    <location>
        <begin position="194"/>
        <end position="204"/>
    </location>
</feature>
<feature type="compositionally biased region" description="Basic residues" evidence="1">
    <location>
        <begin position="1"/>
        <end position="10"/>
    </location>
</feature>
<feature type="compositionally biased region" description="Basic and acidic residues" evidence="1">
    <location>
        <begin position="651"/>
        <end position="671"/>
    </location>
</feature>
<gene>
    <name evidence="2" type="ORF">PanWU01x14_046950</name>
</gene>
<feature type="compositionally biased region" description="Basic and acidic residues" evidence="1">
    <location>
        <begin position="223"/>
        <end position="241"/>
    </location>
</feature>
<evidence type="ECO:0000313" key="3">
    <source>
        <dbReference type="Proteomes" id="UP000237105"/>
    </source>
</evidence>
<feature type="compositionally biased region" description="Low complexity" evidence="1">
    <location>
        <begin position="179"/>
        <end position="189"/>
    </location>
</feature>
<protein>
    <submittedName>
        <fullName evidence="2">Rho GTPase-activating protein</fullName>
    </submittedName>
</protein>
<proteinExistence type="predicted"/>
<evidence type="ECO:0000256" key="1">
    <source>
        <dbReference type="SAM" id="MobiDB-lite"/>
    </source>
</evidence>
<feature type="compositionally biased region" description="Low complexity" evidence="1">
    <location>
        <begin position="322"/>
        <end position="331"/>
    </location>
</feature>
<dbReference type="EMBL" id="JXTB01000026">
    <property type="protein sequence ID" value="PON74978.1"/>
    <property type="molecule type" value="Genomic_DNA"/>
</dbReference>
<dbReference type="InterPro" id="IPR040412">
    <property type="entry name" value="At1g65710-like"/>
</dbReference>
<feature type="compositionally biased region" description="Polar residues" evidence="1">
    <location>
        <begin position="205"/>
        <end position="216"/>
    </location>
</feature>
<dbReference type="OrthoDB" id="1927466at2759"/>
<feature type="compositionally biased region" description="Polar residues" evidence="1">
    <location>
        <begin position="426"/>
        <end position="471"/>
    </location>
</feature>
<feature type="compositionally biased region" description="Low complexity" evidence="1">
    <location>
        <begin position="472"/>
        <end position="484"/>
    </location>
</feature>
<dbReference type="Proteomes" id="UP000237105">
    <property type="component" value="Unassembled WGS sequence"/>
</dbReference>
<feature type="region of interest" description="Disordered" evidence="1">
    <location>
        <begin position="634"/>
        <end position="688"/>
    </location>
</feature>
<dbReference type="PANTHER" id="PTHR34367">
    <property type="entry name" value="OS02G0734667 PROTEIN"/>
    <property type="match status" value="1"/>
</dbReference>
<feature type="compositionally biased region" description="Basic and acidic residues" evidence="1">
    <location>
        <begin position="51"/>
        <end position="86"/>
    </location>
</feature>
<sequence length="703" mass="74454">MGTCLSKKKPSSPSPSSTTTAINGGSAINGVSSTSSGLVVPIPVQAVDPVNLDKKQEDVKEGEHPTQVKKEIFIIKHRRSHDDRGGEQPNPKHQNHPPLVLAAAAPDENDESPSSPAHQLPVSAAAVRTSSCTKEEVDAILIQCGRLSRSSSGKAASSSSASRKYSGSKRSYDFDHGDAAAASADGDGAVTVTEESRRHRDRSQLSRSRTRASPSPQGRRRTPSRERGDGQQRSASRERRVSRSPGRRSSTEASGSGTCSNTNTNTNAVSSNRPGKMVSVPATVSSLVMDKSNNGDSAAAAAVKRISVKRNVGEAGAGAGAGAASSRGVASPRSQSPARANGNAAAVKSSSSECQQQQQPSLSRNSSRKAEHSPYRRNPLSEIDPNSLAYPHTTTTTTTTNNNNRIQSKSRSRETEGVTDEIFTKEPSSNVTNQVQKPNAGTNYRSGSRVSGAKEQQATVETTVLISGSHKSSSQTPTPTITRSRSARRSRDLDFNPETLMHPNSESTPSYTRLLLEDIQNFHQMNTTTTTTTVVSLPPCVSKACSILEAVADLNSTTSSNLSEDQFNSLMGSTPKSKDPFVESEVVIGCDDLTEPSFHKYVTVTRGGGDAAAEDQESSGSNSFVQQQQQWGSGLFSSSSADSMDCQTWRSNDEAAAEGKRRLSERNKRDSYAAQPHSSGGIGRGRLGSAKGLQAFSVVASST</sequence>
<organism evidence="2 3">
    <name type="scientific">Parasponia andersonii</name>
    <name type="common">Sponia andersonii</name>
    <dbReference type="NCBI Taxonomy" id="3476"/>
    <lineage>
        <taxon>Eukaryota</taxon>
        <taxon>Viridiplantae</taxon>
        <taxon>Streptophyta</taxon>
        <taxon>Embryophyta</taxon>
        <taxon>Tracheophyta</taxon>
        <taxon>Spermatophyta</taxon>
        <taxon>Magnoliopsida</taxon>
        <taxon>eudicotyledons</taxon>
        <taxon>Gunneridae</taxon>
        <taxon>Pentapetalae</taxon>
        <taxon>rosids</taxon>
        <taxon>fabids</taxon>
        <taxon>Rosales</taxon>
        <taxon>Cannabaceae</taxon>
        <taxon>Parasponia</taxon>
    </lineage>
</organism>
<keyword evidence="3" id="KW-1185">Reference proteome</keyword>
<feature type="compositionally biased region" description="Low complexity" evidence="1">
    <location>
        <begin position="148"/>
        <end position="169"/>
    </location>
</feature>
<dbReference type="PANTHER" id="PTHR34367:SF1">
    <property type="entry name" value="OS04G0528600 PROTEIN"/>
    <property type="match status" value="1"/>
</dbReference>
<evidence type="ECO:0000313" key="2">
    <source>
        <dbReference type="EMBL" id="PON74978.1"/>
    </source>
</evidence>
<comment type="caution">
    <text evidence="2">The sequence shown here is derived from an EMBL/GenBank/DDBJ whole genome shotgun (WGS) entry which is preliminary data.</text>
</comment>
<dbReference type="STRING" id="3476.A0A2P5DNX3"/>
<feature type="compositionally biased region" description="Low complexity" evidence="1">
    <location>
        <begin position="349"/>
        <end position="365"/>
    </location>
</feature>
<feature type="compositionally biased region" description="Low complexity" evidence="1">
    <location>
        <begin position="634"/>
        <end position="643"/>
    </location>
</feature>
<reference evidence="3" key="1">
    <citation type="submission" date="2016-06" db="EMBL/GenBank/DDBJ databases">
        <title>Parallel loss of symbiosis genes in relatives of nitrogen-fixing non-legume Parasponia.</title>
        <authorList>
            <person name="Van Velzen R."/>
            <person name="Holmer R."/>
            <person name="Bu F."/>
            <person name="Rutten L."/>
            <person name="Van Zeijl A."/>
            <person name="Liu W."/>
            <person name="Santuari L."/>
            <person name="Cao Q."/>
            <person name="Sharma T."/>
            <person name="Shen D."/>
            <person name="Roswanjaya Y."/>
            <person name="Wardhani T."/>
            <person name="Kalhor M.S."/>
            <person name="Jansen J."/>
            <person name="Van den Hoogen J."/>
            <person name="Gungor B."/>
            <person name="Hartog M."/>
            <person name="Hontelez J."/>
            <person name="Verver J."/>
            <person name="Yang W.-C."/>
            <person name="Schijlen E."/>
            <person name="Repin R."/>
            <person name="Schilthuizen M."/>
            <person name="Schranz E."/>
            <person name="Heidstra R."/>
            <person name="Miyata K."/>
            <person name="Fedorova E."/>
            <person name="Kohlen W."/>
            <person name="Bisseling T."/>
            <person name="Smit S."/>
            <person name="Geurts R."/>
        </authorList>
    </citation>
    <scope>NUCLEOTIDE SEQUENCE [LARGE SCALE GENOMIC DNA]</scope>
    <source>
        <strain evidence="3">cv. WU1-14</strain>
    </source>
</reference>
<accession>A0A2P5DNX3</accession>